<proteinExistence type="predicted"/>
<dbReference type="Proteomes" id="UP000789860">
    <property type="component" value="Unassembled WGS sequence"/>
</dbReference>
<accession>A0ACA9JWV7</accession>
<dbReference type="EMBL" id="CAJVPM010000285">
    <property type="protein sequence ID" value="CAG8440294.1"/>
    <property type="molecule type" value="Genomic_DNA"/>
</dbReference>
<comment type="caution">
    <text evidence="1">The sequence shown here is derived from an EMBL/GenBank/DDBJ whole genome shotgun (WGS) entry which is preliminary data.</text>
</comment>
<evidence type="ECO:0000313" key="1">
    <source>
        <dbReference type="EMBL" id="CAG8440294.1"/>
    </source>
</evidence>
<organism evidence="1 2">
    <name type="scientific">Scutellospora calospora</name>
    <dbReference type="NCBI Taxonomy" id="85575"/>
    <lineage>
        <taxon>Eukaryota</taxon>
        <taxon>Fungi</taxon>
        <taxon>Fungi incertae sedis</taxon>
        <taxon>Mucoromycota</taxon>
        <taxon>Glomeromycotina</taxon>
        <taxon>Glomeromycetes</taxon>
        <taxon>Diversisporales</taxon>
        <taxon>Gigasporaceae</taxon>
        <taxon>Scutellospora</taxon>
    </lineage>
</organism>
<name>A0ACA9JWV7_9GLOM</name>
<gene>
    <name evidence="1" type="ORF">SCALOS_LOCUS570</name>
</gene>
<keyword evidence="2" id="KW-1185">Reference proteome</keyword>
<sequence length="181" mass="22248">MSTSVEKNEFEDYYDCNICFEHTREPFTLPNCRCNTMIYKPCIYKTVKEWQRCPWCKEKTTIKDLNKLNKIFKKIQNESEIDFSDRENSRKYQKTKISSNTRIKRKHDKKTNDFLSIFSDLDDSIFKKKKTSNRLFENDIFQEYELEKKRLELKRDIDLKQVEYNYEKSLKKLHDDYFHKI</sequence>
<evidence type="ECO:0000313" key="2">
    <source>
        <dbReference type="Proteomes" id="UP000789860"/>
    </source>
</evidence>
<reference evidence="1" key="1">
    <citation type="submission" date="2021-06" db="EMBL/GenBank/DDBJ databases">
        <authorList>
            <person name="Kallberg Y."/>
            <person name="Tangrot J."/>
            <person name="Rosling A."/>
        </authorList>
    </citation>
    <scope>NUCLEOTIDE SEQUENCE</scope>
    <source>
        <strain evidence="1">AU212A</strain>
    </source>
</reference>
<protein>
    <submittedName>
        <fullName evidence="1">788_t:CDS:1</fullName>
    </submittedName>
</protein>